<evidence type="ECO:0000313" key="2">
    <source>
        <dbReference type="Proteomes" id="UP000625711"/>
    </source>
</evidence>
<proteinExistence type="predicted"/>
<dbReference type="EMBL" id="JAACXV010000016">
    <property type="protein sequence ID" value="KAF7287054.1"/>
    <property type="molecule type" value="Genomic_DNA"/>
</dbReference>
<name>A0A834MPA7_RHYFE</name>
<evidence type="ECO:0008006" key="3">
    <source>
        <dbReference type="Google" id="ProtNLM"/>
    </source>
</evidence>
<comment type="caution">
    <text evidence="1">The sequence shown here is derived from an EMBL/GenBank/DDBJ whole genome shotgun (WGS) entry which is preliminary data.</text>
</comment>
<keyword evidence="2" id="KW-1185">Reference proteome</keyword>
<dbReference type="OrthoDB" id="6782743at2759"/>
<organism evidence="1 2">
    <name type="scientific">Rhynchophorus ferrugineus</name>
    <name type="common">Red palm weevil</name>
    <name type="synonym">Curculio ferrugineus</name>
    <dbReference type="NCBI Taxonomy" id="354439"/>
    <lineage>
        <taxon>Eukaryota</taxon>
        <taxon>Metazoa</taxon>
        <taxon>Ecdysozoa</taxon>
        <taxon>Arthropoda</taxon>
        <taxon>Hexapoda</taxon>
        <taxon>Insecta</taxon>
        <taxon>Pterygota</taxon>
        <taxon>Neoptera</taxon>
        <taxon>Endopterygota</taxon>
        <taxon>Coleoptera</taxon>
        <taxon>Polyphaga</taxon>
        <taxon>Cucujiformia</taxon>
        <taxon>Curculionidae</taxon>
        <taxon>Dryophthorinae</taxon>
        <taxon>Rhynchophorus</taxon>
    </lineage>
</organism>
<sequence>MDKYMPQERAETVAMFIENNRSIFATQRKLPHKTTIYRLHANFQQYGTTADRPRSGRQGTSRNAGNVALVRDNVSESLETSIRRRGSQLHISAILRLSGEVEDFSSKLIMSDEAHFFAVVASIKRTVSFREHRILN</sequence>
<evidence type="ECO:0000313" key="1">
    <source>
        <dbReference type="EMBL" id="KAF7287054.1"/>
    </source>
</evidence>
<dbReference type="Proteomes" id="UP000625711">
    <property type="component" value="Unassembled WGS sequence"/>
</dbReference>
<accession>A0A834MPA7</accession>
<dbReference type="AlphaFoldDB" id="A0A834MPA7"/>
<reference evidence="1" key="1">
    <citation type="submission" date="2020-08" db="EMBL/GenBank/DDBJ databases">
        <title>Genome sequencing and assembly of the red palm weevil Rhynchophorus ferrugineus.</title>
        <authorList>
            <person name="Dias G.B."/>
            <person name="Bergman C.M."/>
            <person name="Manee M."/>
        </authorList>
    </citation>
    <scope>NUCLEOTIDE SEQUENCE</scope>
    <source>
        <strain evidence="1">AA-2017</strain>
        <tissue evidence="1">Whole larva</tissue>
    </source>
</reference>
<protein>
    <recommendedName>
        <fullName evidence="3">DUF4817 domain-containing protein</fullName>
    </recommendedName>
</protein>
<gene>
    <name evidence="1" type="ORF">GWI33_002436</name>
</gene>